<evidence type="ECO:0000313" key="3">
    <source>
        <dbReference type="Proteomes" id="UP001210678"/>
    </source>
</evidence>
<sequence>MKLDLEVLDTSMQVRTTVSKNKTSSLEMYMFLPNDMGIRERDICASVLLDLKASRYHYSISKAKFPLLKQKKLNSDSTIDFPIFLKTFKLKLSRLVQDTDKNKADLREFLEVASSLLNDLRNTPTTDDNIKDFKSADELCSYYAEQITLAFCHSGKKENKNTAIYDELIKFACSEREYRRANYGLKSKEAQYIRRKEDYFCKSINITQQNSTLGVLREQAAFSLSAFLSMLLTTLVVFYVQLGYGTVSFALLMALCFSYIFKDRFKELFRIYIAKKLSKGKFSYRTVLYDSDNKVVGQCFDLAEFIIPDDEIISVRGKGKYTKKDADEIVIFYKKKYEINDKFMNGFTQLRDTMDINLHTLLELLPDTTLRHTSYENGKLVKNKFSMLHDINLIFRLNDNKIERYRVKVSHSNIAKLEPVNWS</sequence>
<keyword evidence="1" id="KW-0812">Transmembrane</keyword>
<gene>
    <name evidence="2" type="ORF">PGX00_18785</name>
</gene>
<protein>
    <submittedName>
        <fullName evidence="2">Uncharacterized protein</fullName>
    </submittedName>
</protein>
<accession>A0ABT4YVI8</accession>
<comment type="caution">
    <text evidence="2">The sequence shown here is derived from an EMBL/GenBank/DDBJ whole genome shotgun (WGS) entry which is preliminary data.</text>
</comment>
<evidence type="ECO:0000256" key="1">
    <source>
        <dbReference type="SAM" id="Phobius"/>
    </source>
</evidence>
<evidence type="ECO:0000313" key="2">
    <source>
        <dbReference type="EMBL" id="MDB1125592.1"/>
    </source>
</evidence>
<keyword evidence="1" id="KW-0472">Membrane</keyword>
<dbReference type="RefSeq" id="WP_272139450.1">
    <property type="nucleotide sequence ID" value="NZ_JAQLOI010000003.1"/>
</dbReference>
<keyword evidence="3" id="KW-1185">Reference proteome</keyword>
<organism evidence="2 3">
    <name type="scientific">Vibrio algarum</name>
    <dbReference type="NCBI Taxonomy" id="3020714"/>
    <lineage>
        <taxon>Bacteria</taxon>
        <taxon>Pseudomonadati</taxon>
        <taxon>Pseudomonadota</taxon>
        <taxon>Gammaproteobacteria</taxon>
        <taxon>Vibrionales</taxon>
        <taxon>Vibrionaceae</taxon>
        <taxon>Vibrio</taxon>
    </lineage>
</organism>
<name>A0ABT4YVI8_9VIBR</name>
<dbReference type="EMBL" id="JAQLOI010000003">
    <property type="protein sequence ID" value="MDB1125592.1"/>
    <property type="molecule type" value="Genomic_DNA"/>
</dbReference>
<dbReference type="Proteomes" id="UP001210678">
    <property type="component" value="Unassembled WGS sequence"/>
</dbReference>
<keyword evidence="1" id="KW-1133">Transmembrane helix</keyword>
<reference evidence="2 3" key="1">
    <citation type="submission" date="2023-01" db="EMBL/GenBank/DDBJ databases">
        <title>Vibrio sp. KJ40-1 sp.nov, isolated from marine algae.</title>
        <authorList>
            <person name="Butt M."/>
            <person name="Kim J.M.J."/>
            <person name="Jeon C.O.C."/>
        </authorList>
    </citation>
    <scope>NUCLEOTIDE SEQUENCE [LARGE SCALE GENOMIC DNA]</scope>
    <source>
        <strain evidence="2 3">KJ40-1</strain>
    </source>
</reference>
<proteinExistence type="predicted"/>
<feature type="transmembrane region" description="Helical" evidence="1">
    <location>
        <begin position="244"/>
        <end position="261"/>
    </location>
</feature>